<name>A0AAP0JZ93_9MAGN</name>
<evidence type="ECO:0000313" key="1">
    <source>
        <dbReference type="EMBL" id="KAK9142872.1"/>
    </source>
</evidence>
<organism evidence="1 2">
    <name type="scientific">Stephania yunnanensis</name>
    <dbReference type="NCBI Taxonomy" id="152371"/>
    <lineage>
        <taxon>Eukaryota</taxon>
        <taxon>Viridiplantae</taxon>
        <taxon>Streptophyta</taxon>
        <taxon>Embryophyta</taxon>
        <taxon>Tracheophyta</taxon>
        <taxon>Spermatophyta</taxon>
        <taxon>Magnoliopsida</taxon>
        <taxon>Ranunculales</taxon>
        <taxon>Menispermaceae</taxon>
        <taxon>Menispermoideae</taxon>
        <taxon>Cissampelideae</taxon>
        <taxon>Stephania</taxon>
    </lineage>
</organism>
<reference evidence="1 2" key="1">
    <citation type="submission" date="2024-01" db="EMBL/GenBank/DDBJ databases">
        <title>Genome assemblies of Stephania.</title>
        <authorList>
            <person name="Yang L."/>
        </authorList>
    </citation>
    <scope>NUCLEOTIDE SEQUENCE [LARGE SCALE GENOMIC DNA]</scope>
    <source>
        <strain evidence="1">YNDBR</strain>
        <tissue evidence="1">Leaf</tissue>
    </source>
</reference>
<gene>
    <name evidence="1" type="ORF">Syun_012272</name>
</gene>
<dbReference type="AlphaFoldDB" id="A0AAP0JZ93"/>
<proteinExistence type="predicted"/>
<protein>
    <submittedName>
        <fullName evidence="1">Uncharacterized protein</fullName>
    </submittedName>
</protein>
<evidence type="ECO:0000313" key="2">
    <source>
        <dbReference type="Proteomes" id="UP001420932"/>
    </source>
</evidence>
<sequence length="179" mass="20278">MSPEEMGINKVSCADKGQTVAALLLKESVLAKYGISHLDEEAMNRRDAIFAKIIANEQAKRQRANEDDDVIEVDELIIDDPLHIPPSSESISTSYEDFYFLSWGFHKKQENYLIDNGVDLFFDGWAKAVELLGSEFNFTHKQPEDVRKRMFRMTWEGANAGTSDVVSTSTHEVVGDQMR</sequence>
<accession>A0AAP0JZ93</accession>
<comment type="caution">
    <text evidence="1">The sequence shown here is derived from an EMBL/GenBank/DDBJ whole genome shotgun (WGS) entry which is preliminary data.</text>
</comment>
<dbReference type="EMBL" id="JBBNAF010000005">
    <property type="protein sequence ID" value="KAK9142872.1"/>
    <property type="molecule type" value="Genomic_DNA"/>
</dbReference>
<dbReference type="Proteomes" id="UP001420932">
    <property type="component" value="Unassembled WGS sequence"/>
</dbReference>
<keyword evidence="2" id="KW-1185">Reference proteome</keyword>